<dbReference type="OrthoDB" id="9813806at2"/>
<protein>
    <submittedName>
        <fullName evidence="2">Spore maturation protein CgeB</fullName>
    </submittedName>
</protein>
<dbReference type="RefSeq" id="WP_104421663.1">
    <property type="nucleotide sequence ID" value="NZ_PTJC01000008.1"/>
</dbReference>
<gene>
    <name evidence="2" type="ORF">CLV84_4105</name>
</gene>
<dbReference type="SUPFAM" id="SSF53756">
    <property type="entry name" value="UDP-Glycosyltransferase/glycogen phosphorylase"/>
    <property type="match status" value="1"/>
</dbReference>
<sequence length="364" mass="41448">MNFANQTLDLVIIGRSILSSVANPGAELYRGLINELAHHGHRTTYLEPRERGRKAPRDMLRSPYCEVWTYDDVDTLLSEYLPVIASADLVLLGSGLQECDRIAAWIAEEARGIKIYYDTDLCQTLRHLDSGNHIRDTSRLSHHTIQSFNLYLSTTGGPALQRLSADYGVSCVRPLYESIDPFSFYRMDIEVNYDLGFIGTFKPERQYLLETLLLEPARITPNRQFALAGDGYPFASIWPQNLTYLEHLPETNRVDFYNRQACTLILGKSDRREYGYTPPRQMLAAAACGVPVLTENWDGVDEFFEVDRELFCVNDEQDVLDILYGTDEATRRKVGTAARERVLSSHTTAQRAQQLLGYWEEIAD</sequence>
<dbReference type="InterPro" id="IPR055259">
    <property type="entry name" value="YkvP/CgeB_Glyco_trans-like"/>
</dbReference>
<comment type="caution">
    <text evidence="2">The sequence shown here is derived from an EMBL/GenBank/DDBJ whole genome shotgun (WGS) entry which is preliminary data.</text>
</comment>
<evidence type="ECO:0000313" key="3">
    <source>
        <dbReference type="Proteomes" id="UP000237662"/>
    </source>
</evidence>
<dbReference type="AlphaFoldDB" id="A0A2S6I0P2"/>
<name>A0A2S6I0P2_9BACT</name>
<accession>A0A2S6I0P2</accession>
<dbReference type="Pfam" id="PF13524">
    <property type="entry name" value="Glyco_trans_1_2"/>
    <property type="match status" value="1"/>
</dbReference>
<dbReference type="EMBL" id="PTJC01000008">
    <property type="protein sequence ID" value="PPK84335.1"/>
    <property type="molecule type" value="Genomic_DNA"/>
</dbReference>
<feature type="domain" description="Spore protein YkvP/CgeB glycosyl transferase-like" evidence="1">
    <location>
        <begin position="212"/>
        <end position="356"/>
    </location>
</feature>
<reference evidence="2 3" key="1">
    <citation type="submission" date="2018-02" db="EMBL/GenBank/DDBJ databases">
        <title>Genomic Encyclopedia of Archaeal and Bacterial Type Strains, Phase II (KMG-II): from individual species to whole genera.</title>
        <authorList>
            <person name="Goeker M."/>
        </authorList>
    </citation>
    <scope>NUCLEOTIDE SEQUENCE [LARGE SCALE GENOMIC DNA]</scope>
    <source>
        <strain evidence="2 3">DSM 29526</strain>
    </source>
</reference>
<dbReference type="Proteomes" id="UP000237662">
    <property type="component" value="Unassembled WGS sequence"/>
</dbReference>
<organism evidence="2 3">
    <name type="scientific">Neolewinella xylanilytica</name>
    <dbReference type="NCBI Taxonomy" id="1514080"/>
    <lineage>
        <taxon>Bacteria</taxon>
        <taxon>Pseudomonadati</taxon>
        <taxon>Bacteroidota</taxon>
        <taxon>Saprospiria</taxon>
        <taxon>Saprospirales</taxon>
        <taxon>Lewinellaceae</taxon>
        <taxon>Neolewinella</taxon>
    </lineage>
</organism>
<proteinExistence type="predicted"/>
<evidence type="ECO:0000259" key="1">
    <source>
        <dbReference type="Pfam" id="PF13524"/>
    </source>
</evidence>
<evidence type="ECO:0000313" key="2">
    <source>
        <dbReference type="EMBL" id="PPK84335.1"/>
    </source>
</evidence>
<dbReference type="Gene3D" id="3.40.50.2000">
    <property type="entry name" value="Glycogen Phosphorylase B"/>
    <property type="match status" value="1"/>
</dbReference>
<keyword evidence="3" id="KW-1185">Reference proteome</keyword>